<evidence type="ECO:0000259" key="5">
    <source>
        <dbReference type="Pfam" id="PF08546"/>
    </source>
</evidence>
<name>A0ABN6YU43_9FIRM</name>
<dbReference type="EMBL" id="AP027742">
    <property type="protein sequence ID" value="BDZ76678.1"/>
    <property type="molecule type" value="Genomic_DNA"/>
</dbReference>
<evidence type="ECO:0000313" key="7">
    <source>
        <dbReference type="Proteomes" id="UP001305815"/>
    </source>
</evidence>
<accession>A0ABN6YU43</accession>
<dbReference type="Gene3D" id="3.40.50.720">
    <property type="entry name" value="NAD(P)-binding Rossmann-like Domain"/>
    <property type="match status" value="1"/>
</dbReference>
<feature type="domain" description="Ketopantoate reductase N-terminal" evidence="4">
    <location>
        <begin position="64"/>
        <end position="207"/>
    </location>
</feature>
<keyword evidence="3" id="KW-0560">Oxidoreductase</keyword>
<dbReference type="InterPro" id="IPR013328">
    <property type="entry name" value="6PGD_dom2"/>
</dbReference>
<dbReference type="Pfam" id="PF02558">
    <property type="entry name" value="ApbA"/>
    <property type="match status" value="1"/>
</dbReference>
<dbReference type="InterPro" id="IPR008927">
    <property type="entry name" value="6-PGluconate_DH-like_C_sf"/>
</dbReference>
<evidence type="ECO:0000313" key="6">
    <source>
        <dbReference type="EMBL" id="BDZ76678.1"/>
    </source>
</evidence>
<dbReference type="InterPro" id="IPR013332">
    <property type="entry name" value="KPR_N"/>
</dbReference>
<keyword evidence="7" id="KW-1185">Reference proteome</keyword>
<evidence type="ECO:0000256" key="1">
    <source>
        <dbReference type="ARBA" id="ARBA00007870"/>
    </source>
</evidence>
<feature type="domain" description="Ketopantoate reductase C-terminal" evidence="5">
    <location>
        <begin position="242"/>
        <end position="363"/>
    </location>
</feature>
<dbReference type="PANTHER" id="PTHR21708:SF26">
    <property type="entry name" value="2-DEHYDROPANTOATE 2-REDUCTASE"/>
    <property type="match status" value="1"/>
</dbReference>
<dbReference type="Proteomes" id="UP001305815">
    <property type="component" value="Chromosome"/>
</dbReference>
<protein>
    <submittedName>
        <fullName evidence="6">2-dehydropantoate 2-reductase</fullName>
    </submittedName>
</protein>
<dbReference type="SUPFAM" id="SSF51735">
    <property type="entry name" value="NAD(P)-binding Rossmann-fold domains"/>
    <property type="match status" value="1"/>
</dbReference>
<sequence length="376" mass="41758">MFQALKAGKSRYSYDFPVAIICQYAIILSYKSPDEGSISYIEASCPENLEKEGIYMSLFENKKIAVVGLGGVGGYIGALLADTYPHVSFVARGARKKAIDEHGLILHSDYRGERIVHPEKTVESAEDLEIQDYIFICVKNYSLQDACLSMKNCVGDHTVIVPVMNGADPADRVRGYLSHGTVIDSLIYIVAFANADFSVTQQDQFANLHVGIQNASEAQWEIILSVSRLLNGAGIDCEADRDIQAEIWKKYILNCAYNVETALYDNTIGQLRSDPKKAAEYEALVEEAYQVALAKGIHVEPKHRDAILHRFYYELADNATSSLQRDVNAGRQTELETFSGYIVKESKRLHIPAPVSERMYGQLGEICHKDGKAGTK</sequence>
<dbReference type="InterPro" id="IPR036291">
    <property type="entry name" value="NAD(P)-bd_dom_sf"/>
</dbReference>
<dbReference type="PANTHER" id="PTHR21708">
    <property type="entry name" value="PROBABLE 2-DEHYDROPANTOATE 2-REDUCTASE"/>
    <property type="match status" value="1"/>
</dbReference>
<dbReference type="InterPro" id="IPR013752">
    <property type="entry name" value="KPA_reductase"/>
</dbReference>
<evidence type="ECO:0000256" key="2">
    <source>
        <dbReference type="ARBA" id="ARBA00022857"/>
    </source>
</evidence>
<gene>
    <name evidence="6" type="primary">panE</name>
    <name evidence="6" type="ORF">Lac1_08610</name>
</gene>
<dbReference type="NCBIfam" id="TIGR00745">
    <property type="entry name" value="apbA_panE"/>
    <property type="match status" value="1"/>
</dbReference>
<evidence type="ECO:0000259" key="4">
    <source>
        <dbReference type="Pfam" id="PF02558"/>
    </source>
</evidence>
<dbReference type="InterPro" id="IPR003710">
    <property type="entry name" value="ApbA"/>
</dbReference>
<keyword evidence="2" id="KW-0521">NADP</keyword>
<organism evidence="6 7">
    <name type="scientific">Claveliimonas bilis</name>
    <dbReference type="NCBI Taxonomy" id="3028070"/>
    <lineage>
        <taxon>Bacteria</taxon>
        <taxon>Bacillati</taxon>
        <taxon>Bacillota</taxon>
        <taxon>Clostridia</taxon>
        <taxon>Lachnospirales</taxon>
        <taxon>Lachnospiraceae</taxon>
        <taxon>Claveliimonas</taxon>
    </lineage>
</organism>
<evidence type="ECO:0000256" key="3">
    <source>
        <dbReference type="ARBA" id="ARBA00023002"/>
    </source>
</evidence>
<dbReference type="InterPro" id="IPR051402">
    <property type="entry name" value="KPR-Related"/>
</dbReference>
<dbReference type="Gene3D" id="1.10.1040.10">
    <property type="entry name" value="N-(1-d-carboxylethyl)-l-norvaline Dehydrogenase, domain 2"/>
    <property type="match status" value="1"/>
</dbReference>
<reference evidence="7" key="1">
    <citation type="journal article" date="2023" name="Int. J. Syst. Evol. Microbiol.">
        <title>Claveliimonas bilis gen. nov., sp. nov., deoxycholic acid-producing bacteria isolated from human faeces, and reclassification of Sellimonas monacensis Zenner et al. 2021 as Claveliimonas monacensis comb. nov.</title>
        <authorList>
            <person name="Hisatomi A."/>
            <person name="Kastawa N.W.E.P.G."/>
            <person name="Song I."/>
            <person name="Ohkuma M."/>
            <person name="Fukiya S."/>
            <person name="Sakamoto M."/>
        </authorList>
    </citation>
    <scope>NUCLEOTIDE SEQUENCE [LARGE SCALE GENOMIC DNA]</scope>
    <source>
        <strain evidence="7">12BBH14</strain>
    </source>
</reference>
<dbReference type="SUPFAM" id="SSF48179">
    <property type="entry name" value="6-phosphogluconate dehydrogenase C-terminal domain-like"/>
    <property type="match status" value="1"/>
</dbReference>
<dbReference type="RefSeq" id="WP_316266297.1">
    <property type="nucleotide sequence ID" value="NZ_AP027742.1"/>
</dbReference>
<comment type="similarity">
    <text evidence="1">Belongs to the ketopantoate reductase family.</text>
</comment>
<proteinExistence type="inferred from homology"/>
<dbReference type="Pfam" id="PF08546">
    <property type="entry name" value="ApbA_C"/>
    <property type="match status" value="1"/>
</dbReference>